<feature type="domain" description="Tudor" evidence="2">
    <location>
        <begin position="370"/>
        <end position="492"/>
    </location>
</feature>
<dbReference type="Pfam" id="PF00567">
    <property type="entry name" value="TUDOR"/>
    <property type="match status" value="1"/>
</dbReference>
<evidence type="ECO:0000313" key="4">
    <source>
        <dbReference type="Proteomes" id="UP000198287"/>
    </source>
</evidence>
<dbReference type="Proteomes" id="UP000198287">
    <property type="component" value="Unassembled WGS sequence"/>
</dbReference>
<dbReference type="AlphaFoldDB" id="A0A226E778"/>
<accession>A0A226E778</accession>
<evidence type="ECO:0000313" key="3">
    <source>
        <dbReference type="EMBL" id="OXA52731.1"/>
    </source>
</evidence>
<dbReference type="OrthoDB" id="9995375at2759"/>
<dbReference type="EMBL" id="LNIX01000006">
    <property type="protein sequence ID" value="OXA52731.1"/>
    <property type="molecule type" value="Genomic_DNA"/>
</dbReference>
<reference evidence="3 4" key="1">
    <citation type="submission" date="2015-12" db="EMBL/GenBank/DDBJ databases">
        <title>The genome of Folsomia candida.</title>
        <authorList>
            <person name="Faddeeva A."/>
            <person name="Derks M.F."/>
            <person name="Anvar Y."/>
            <person name="Smit S."/>
            <person name="Van Straalen N."/>
            <person name="Roelofs D."/>
        </authorList>
    </citation>
    <scope>NUCLEOTIDE SEQUENCE [LARGE SCALE GENOMIC DNA]</scope>
    <source>
        <strain evidence="3 4">VU population</strain>
        <tissue evidence="3">Whole body</tissue>
    </source>
</reference>
<dbReference type="SUPFAM" id="SSF63748">
    <property type="entry name" value="Tudor/PWWP/MBT"/>
    <property type="match status" value="2"/>
</dbReference>
<name>A0A226E778_FOLCA</name>
<evidence type="ECO:0000256" key="1">
    <source>
        <dbReference type="SAM" id="MobiDB-lite"/>
    </source>
</evidence>
<protein>
    <submittedName>
        <fullName evidence="3">Tudor domain-containing protein 5</fullName>
    </submittedName>
</protein>
<dbReference type="Gene3D" id="2.30.30.140">
    <property type="match status" value="2"/>
</dbReference>
<comment type="caution">
    <text evidence="3">The sequence shown here is derived from an EMBL/GenBank/DDBJ whole genome shotgun (WGS) entry which is preliminary data.</text>
</comment>
<dbReference type="Gene3D" id="2.40.50.90">
    <property type="match status" value="1"/>
</dbReference>
<dbReference type="GO" id="GO:0005737">
    <property type="term" value="C:cytoplasm"/>
    <property type="evidence" value="ECO:0007669"/>
    <property type="project" value="UniProtKB-ARBA"/>
</dbReference>
<gene>
    <name evidence="3" type="ORF">Fcan01_12387</name>
</gene>
<proteinExistence type="predicted"/>
<dbReference type="PANTHER" id="PTHR16442:SF1">
    <property type="entry name" value="RING FINGER PROTEIN 17"/>
    <property type="match status" value="1"/>
</dbReference>
<organism evidence="3 4">
    <name type="scientific">Folsomia candida</name>
    <name type="common">Springtail</name>
    <dbReference type="NCBI Taxonomy" id="158441"/>
    <lineage>
        <taxon>Eukaryota</taxon>
        <taxon>Metazoa</taxon>
        <taxon>Ecdysozoa</taxon>
        <taxon>Arthropoda</taxon>
        <taxon>Hexapoda</taxon>
        <taxon>Collembola</taxon>
        <taxon>Entomobryomorpha</taxon>
        <taxon>Isotomoidea</taxon>
        <taxon>Isotomidae</taxon>
        <taxon>Proisotominae</taxon>
        <taxon>Folsomia</taxon>
    </lineage>
</organism>
<dbReference type="PANTHER" id="PTHR16442">
    <property type="entry name" value="RING FINGER PROTEIN 17"/>
    <property type="match status" value="1"/>
</dbReference>
<dbReference type="OMA" id="CTINAML"/>
<keyword evidence="4" id="KW-1185">Reference proteome</keyword>
<dbReference type="InterPro" id="IPR002999">
    <property type="entry name" value="Tudor"/>
</dbReference>
<sequence>MATCNQFETRSSNGPSETSAEQPVIFYESDNPVDGDDSYKLLYTHAEVDIKKYREHPTRGIRHLRVDKVVTPYMFYTEFDMRNVIHSFKDWKAAMQNFYNNDQDPGLEMYQVKTSILFKYRCYAYHDPETGLWERVRVMKYCTKKKIAEVFMFEQDEFRIVPKSSIMELNPDFCISAAYGFPTHLLNIQPPNGDKYWSPEAVNYFKRLVEGKSFATIVITRSQIPFPEGFPEVSEYLGVVMMQRNPWKNITVQAELVKAGFAEATGCLAGYAGMLEALGEKIGRFDIQSFGNESNNAFAIATGKVLKKPSVQLVQETLKTAMATSETLRKKEMNLADIFVSTQYDLFAPDMCTKHDESKDLFFHLPNTYKNAMCQVRFSHMSCPSVMYVQLENNINDLREMETALSLMVENEESIQYNCVKAGLAIAVQIQITPNQEPTWVRGVVRHVLHSVKLLKVILVDYGSDISIKEHFTRYLPAYFQKIPGFAFRVHLDSRFLVPSVGRQWSSDAGDTFMKYMNAWNYQVPIYYVWMPASASVLELQDFNQELCWNPEAGKWRPSVGRISALNSIVNSMSESVLLCNFFTSIGIDAVYEVITQDEKQDYKFESLGEVLCDCGFGIRLGPLKSTKGQHNSIVMACLDDNYVDGQKNLLRQKAGAPFITRK</sequence>
<feature type="region of interest" description="Disordered" evidence="1">
    <location>
        <begin position="1"/>
        <end position="21"/>
    </location>
</feature>
<evidence type="ECO:0000259" key="2">
    <source>
        <dbReference type="Pfam" id="PF00567"/>
    </source>
</evidence>
<dbReference type="InterPro" id="IPR035437">
    <property type="entry name" value="SNase_OB-fold_sf"/>
</dbReference>